<feature type="region of interest" description="Disordered" evidence="1">
    <location>
        <begin position="1"/>
        <end position="29"/>
    </location>
</feature>
<evidence type="ECO:0000259" key="2">
    <source>
        <dbReference type="Pfam" id="PF13452"/>
    </source>
</evidence>
<gene>
    <name evidence="3" type="ORF">SAMN05192563_1009140</name>
</gene>
<proteinExistence type="predicted"/>
<protein>
    <submittedName>
        <fullName evidence="3">Acyl dehydratase</fullName>
    </submittedName>
</protein>
<dbReference type="AlphaFoldDB" id="A0A1I7DC03"/>
<dbReference type="InterPro" id="IPR039569">
    <property type="entry name" value="FAS1-like_DH_region"/>
</dbReference>
<dbReference type="Proteomes" id="UP000198844">
    <property type="component" value="Unassembled WGS sequence"/>
</dbReference>
<dbReference type="SUPFAM" id="SSF54637">
    <property type="entry name" value="Thioesterase/thiol ester dehydrase-isomerase"/>
    <property type="match status" value="2"/>
</dbReference>
<feature type="domain" description="FAS1-like dehydratase" evidence="2">
    <location>
        <begin position="53"/>
        <end position="172"/>
    </location>
</feature>
<organism evidence="3 4">
    <name type="scientific">Paraburkholderia aspalathi</name>
    <dbReference type="NCBI Taxonomy" id="1324617"/>
    <lineage>
        <taxon>Bacteria</taxon>
        <taxon>Pseudomonadati</taxon>
        <taxon>Pseudomonadota</taxon>
        <taxon>Betaproteobacteria</taxon>
        <taxon>Burkholderiales</taxon>
        <taxon>Burkholderiaceae</taxon>
        <taxon>Paraburkholderia</taxon>
    </lineage>
</organism>
<dbReference type="OrthoDB" id="9774179at2"/>
<evidence type="ECO:0000256" key="1">
    <source>
        <dbReference type="SAM" id="MobiDB-lite"/>
    </source>
</evidence>
<dbReference type="InterPro" id="IPR029069">
    <property type="entry name" value="HotDog_dom_sf"/>
</dbReference>
<feature type="compositionally biased region" description="Basic and acidic residues" evidence="1">
    <location>
        <begin position="1"/>
        <end position="12"/>
    </location>
</feature>
<dbReference type="RefSeq" id="WP_093635274.1">
    <property type="nucleotide sequence ID" value="NZ_FPBH01000009.1"/>
</dbReference>
<accession>A0A1I7DC03</accession>
<reference evidence="3 4" key="1">
    <citation type="submission" date="2016-10" db="EMBL/GenBank/DDBJ databases">
        <authorList>
            <person name="de Groot N.N."/>
        </authorList>
    </citation>
    <scope>NUCLEOTIDE SEQUENCE [LARGE SCALE GENOMIC DNA]</scope>
    <source>
        <strain evidence="3 4">LMG 27731</strain>
    </source>
</reference>
<sequence>MKTDDITHDASKKAAPRMIRSGEDSPSLTDDQIEDARKLIGVWLRRDVHTPAIYEPLSVHDIRRWARYSVGDDNPLFSESDYAKRSTWGTVVAPPTFLYTIDSGIVAPGLPGIQWIFAGSRFEHFLPVKAGDTITARARLIDVQIKEGSNIARYVNQVGEVLYTNQHNQLVTRYEGDIYRVPRKRSGGGFKFAVDDKKELPPPYRYTDDEIEAIANGYRNEYRRGNDTLYWEDVQIGDQLPTVLKGPLTLVDIVGFYSGRRTVYNVMKLAFADRDRHPRNVYYSPARNVPMHPAAGHFDVEIAHEIGMPGAYDQGWQRISWAGHLLTNWCGDRGFVRRLDGRVTKPNLVGDLTRLTGEITGKRKTSSVEGGEALIDVSWWGENQRGERNCRGEATVRLPSRDITLTC</sequence>
<evidence type="ECO:0000313" key="4">
    <source>
        <dbReference type="Proteomes" id="UP000198844"/>
    </source>
</evidence>
<dbReference type="Gene3D" id="3.10.129.10">
    <property type="entry name" value="Hotdog Thioesterase"/>
    <property type="match status" value="2"/>
</dbReference>
<evidence type="ECO:0000313" key="3">
    <source>
        <dbReference type="EMBL" id="SFU09221.1"/>
    </source>
</evidence>
<dbReference type="Pfam" id="PF13452">
    <property type="entry name" value="FAS1_DH_region"/>
    <property type="match status" value="1"/>
</dbReference>
<name>A0A1I7DC03_9BURK</name>
<dbReference type="EMBL" id="FPBH01000009">
    <property type="protein sequence ID" value="SFU09221.1"/>
    <property type="molecule type" value="Genomic_DNA"/>
</dbReference>